<dbReference type="AlphaFoldDB" id="A0A645D2G3"/>
<evidence type="ECO:0000313" key="1">
    <source>
        <dbReference type="EMBL" id="MPM83365.1"/>
    </source>
</evidence>
<name>A0A645D2G3_9ZZZZ</name>
<dbReference type="InterPro" id="IPR017853">
    <property type="entry name" value="GH"/>
</dbReference>
<proteinExistence type="predicted"/>
<accession>A0A645D2G3</accession>
<sequence length="219" mass="24305">MTEFGFTTFEMNDKKVKALYAGFSEQAQALYLLRRFAESLALPVALSCQYDFLDDYGSDPETDEANFGILRSDYSRKPAFRVMQRMNSLLAGAEPDPAVKVDVTAEALHRSMVRGELVKDWDSASIGAANGIRAYAFRNPATPDERLVALWSMQPFSGEFNSRPVSFTVDGLGEFTKPPVAIDMMTGASFDLPVKFENGKATVTALPLEQTVLLLKFFR</sequence>
<gene>
    <name evidence="1" type="ORF">SDC9_130429</name>
</gene>
<dbReference type="Gene3D" id="3.20.20.80">
    <property type="entry name" value="Glycosidases"/>
    <property type="match status" value="1"/>
</dbReference>
<dbReference type="EMBL" id="VSSQ01032178">
    <property type="protein sequence ID" value="MPM83365.1"/>
    <property type="molecule type" value="Genomic_DNA"/>
</dbReference>
<reference evidence="1" key="1">
    <citation type="submission" date="2019-08" db="EMBL/GenBank/DDBJ databases">
        <authorList>
            <person name="Kucharzyk K."/>
            <person name="Murdoch R.W."/>
            <person name="Higgins S."/>
            <person name="Loffler F."/>
        </authorList>
    </citation>
    <scope>NUCLEOTIDE SEQUENCE</scope>
</reference>
<protein>
    <submittedName>
        <fullName evidence="1">Uncharacterized protein</fullName>
    </submittedName>
</protein>
<organism evidence="1">
    <name type="scientific">bioreactor metagenome</name>
    <dbReference type="NCBI Taxonomy" id="1076179"/>
    <lineage>
        <taxon>unclassified sequences</taxon>
        <taxon>metagenomes</taxon>
        <taxon>ecological metagenomes</taxon>
    </lineage>
</organism>
<dbReference type="SUPFAM" id="SSF51445">
    <property type="entry name" value="(Trans)glycosidases"/>
    <property type="match status" value="1"/>
</dbReference>
<comment type="caution">
    <text evidence="1">The sequence shown here is derived from an EMBL/GenBank/DDBJ whole genome shotgun (WGS) entry which is preliminary data.</text>
</comment>